<dbReference type="AlphaFoldDB" id="A0A8J3PTI3"/>
<dbReference type="Proteomes" id="UP000630097">
    <property type="component" value="Unassembled WGS sequence"/>
</dbReference>
<evidence type="ECO:0000256" key="1">
    <source>
        <dbReference type="SAM" id="MobiDB-lite"/>
    </source>
</evidence>
<dbReference type="InterPro" id="IPR043129">
    <property type="entry name" value="ATPase_NBD"/>
</dbReference>
<feature type="compositionally biased region" description="Basic residues" evidence="1">
    <location>
        <begin position="159"/>
        <end position="173"/>
    </location>
</feature>
<gene>
    <name evidence="2" type="ORF">Pka01_37550</name>
</gene>
<dbReference type="Gene3D" id="3.30.420.40">
    <property type="match status" value="1"/>
</dbReference>
<evidence type="ECO:0000313" key="3">
    <source>
        <dbReference type="Proteomes" id="UP000630097"/>
    </source>
</evidence>
<feature type="compositionally biased region" description="Gly residues" evidence="1">
    <location>
        <begin position="107"/>
        <end position="121"/>
    </location>
</feature>
<dbReference type="SUPFAM" id="SSF53067">
    <property type="entry name" value="Actin-like ATPase domain"/>
    <property type="match status" value="1"/>
</dbReference>
<comment type="caution">
    <text evidence="2">The sequence shown here is derived from an EMBL/GenBank/DDBJ whole genome shotgun (WGS) entry which is preliminary data.</text>
</comment>
<proteinExistence type="predicted"/>
<protein>
    <submittedName>
        <fullName evidence="2">Uncharacterized protein</fullName>
    </submittedName>
</protein>
<sequence length="344" mass="35786">MTDLVYGIEFGATHAALVVGERPGSHTGIGDPEPIGSEIPARVLGLLRVRAQARVPGTPAMVVIAVPASWDGQRRGEMAESAVAAGFDRARVRVETSGAAVAALGPGPAGAGAGTGAGTGDDTGHDTGDDAEAVAQRRPTAGRPRARRSALRPGIRPALRPRRQTPRPIRTPRPRTSPPSPDGLSVADTPTPEYDDGQDQAEAIDDLLDESASSRSGLSTAISDLSACRDMDGALSTVSSIGDDRDSQASTARDLEVDALDDGYSLRDHLVELLEDSAAADEAFHDAGWSYQDDGCSGSITDYSSYDDGVSYSEDAGAAKAAFVDLWNPVAESYGLSTRSRDEI</sequence>
<keyword evidence="3" id="KW-1185">Reference proteome</keyword>
<dbReference type="EMBL" id="BONV01000015">
    <property type="protein sequence ID" value="GIG80628.1"/>
    <property type="molecule type" value="Genomic_DNA"/>
</dbReference>
<name>A0A8J3PTI3_9ACTN</name>
<evidence type="ECO:0000313" key="2">
    <source>
        <dbReference type="EMBL" id="GIG80628.1"/>
    </source>
</evidence>
<organism evidence="2 3">
    <name type="scientific">Planotetraspora kaengkrachanensis</name>
    <dbReference type="NCBI Taxonomy" id="575193"/>
    <lineage>
        <taxon>Bacteria</taxon>
        <taxon>Bacillati</taxon>
        <taxon>Actinomycetota</taxon>
        <taxon>Actinomycetes</taxon>
        <taxon>Streptosporangiales</taxon>
        <taxon>Streptosporangiaceae</taxon>
        <taxon>Planotetraspora</taxon>
    </lineage>
</organism>
<dbReference type="RefSeq" id="WP_203884033.1">
    <property type="nucleotide sequence ID" value="NZ_BAABHH010000014.1"/>
</dbReference>
<accession>A0A8J3PTI3</accession>
<reference evidence="2 3" key="1">
    <citation type="submission" date="2021-01" db="EMBL/GenBank/DDBJ databases">
        <title>Whole genome shotgun sequence of Planotetraspora kaengkrachanensis NBRC 104272.</title>
        <authorList>
            <person name="Komaki H."/>
            <person name="Tamura T."/>
        </authorList>
    </citation>
    <scope>NUCLEOTIDE SEQUENCE [LARGE SCALE GENOMIC DNA]</scope>
    <source>
        <strain evidence="2 3">NBRC 104272</strain>
    </source>
</reference>
<feature type="region of interest" description="Disordered" evidence="1">
    <location>
        <begin position="102"/>
        <end position="198"/>
    </location>
</feature>